<dbReference type="SMART" id="SM00088">
    <property type="entry name" value="PINT"/>
    <property type="match status" value="1"/>
</dbReference>
<dbReference type="PANTHER" id="PTHR15350:SF5">
    <property type="entry name" value="COP9 SIGNALOSOME COMPLEX SUBUNIT 7"/>
    <property type="match status" value="1"/>
</dbReference>
<proteinExistence type="inferred from homology"/>
<evidence type="ECO:0000256" key="3">
    <source>
        <dbReference type="SAM" id="MobiDB-lite"/>
    </source>
</evidence>
<sequence length="299" mass="32877">MSDLSSKLEPLLLLARSTKGAAAAKIIIDATAAPGVYVFSELLEIPNIQELSTDPTYQNHYRLLQVFAYGTLTDYEGNPSSYPSLSPTHILKLKHLTLVTLALQHRSLTYDQLLSALRLDTIRQLEDLIIDVIYAGLLGGKMHHHEKVLHVDWVSGRDLQEKDLLGVQNNLMNWCKTAETLLTALDTRILELKQSSAQELARSNEYKIYRDREYQMISLELKSSKARQDPFSDRALGSGLGTGPAKFGPGAGGMSQDALLAAIAGGGGMGGASGRFRPTRNVPSPDELDVNRSFKRSRD</sequence>
<dbReference type="PANTHER" id="PTHR15350">
    <property type="entry name" value="COP9 SIGNALOSOME COMPLEX SUBUNIT 7/DENDRITIC CELL PROTEIN GA17"/>
    <property type="match status" value="1"/>
</dbReference>
<dbReference type="Pfam" id="PF01399">
    <property type="entry name" value="PCI"/>
    <property type="match status" value="1"/>
</dbReference>
<keyword evidence="2" id="KW-0736">Signalosome</keyword>
<dbReference type="InterPro" id="IPR045237">
    <property type="entry name" value="COPS7/eIF3m"/>
</dbReference>
<organism evidence="5 6">
    <name type="scientific">Kwoniella europaea PYCC6329</name>
    <dbReference type="NCBI Taxonomy" id="1423913"/>
    <lineage>
        <taxon>Eukaryota</taxon>
        <taxon>Fungi</taxon>
        <taxon>Dikarya</taxon>
        <taxon>Basidiomycota</taxon>
        <taxon>Agaricomycotina</taxon>
        <taxon>Tremellomycetes</taxon>
        <taxon>Tremellales</taxon>
        <taxon>Cryptococcaceae</taxon>
        <taxon>Kwoniella</taxon>
    </lineage>
</organism>
<accession>A0AAX4KCP1</accession>
<protein>
    <recommendedName>
        <fullName evidence="4">PCI domain-containing protein</fullName>
    </recommendedName>
</protein>
<comment type="similarity">
    <text evidence="1">Belongs to the CSN7/EIF3M family. CSN7 subfamily.</text>
</comment>
<feature type="region of interest" description="Disordered" evidence="3">
    <location>
        <begin position="270"/>
        <end position="299"/>
    </location>
</feature>
<dbReference type="RefSeq" id="XP_066081540.1">
    <property type="nucleotide sequence ID" value="XM_066225443.1"/>
</dbReference>
<dbReference type="Pfam" id="PF22061">
    <property type="entry name" value="CSN7_HB_subdom"/>
    <property type="match status" value="1"/>
</dbReference>
<name>A0AAX4KCP1_9TREE</name>
<gene>
    <name evidence="5" type="ORF">V865_001627</name>
</gene>
<evidence type="ECO:0000313" key="6">
    <source>
        <dbReference type="Proteomes" id="UP001358614"/>
    </source>
</evidence>
<dbReference type="PROSITE" id="PS50250">
    <property type="entry name" value="PCI"/>
    <property type="match status" value="1"/>
</dbReference>
<reference evidence="5 6" key="1">
    <citation type="submission" date="2024-01" db="EMBL/GenBank/DDBJ databases">
        <title>Comparative genomics of Cryptococcus and Kwoniella reveals pathogenesis evolution and contrasting modes of karyotype evolution via chromosome fusion or intercentromeric recombination.</title>
        <authorList>
            <person name="Coelho M.A."/>
            <person name="David-Palma M."/>
            <person name="Shea T."/>
            <person name="Bowers K."/>
            <person name="McGinley-Smith S."/>
            <person name="Mohammad A.W."/>
            <person name="Gnirke A."/>
            <person name="Yurkov A.M."/>
            <person name="Nowrousian M."/>
            <person name="Sun S."/>
            <person name="Cuomo C.A."/>
            <person name="Heitman J."/>
        </authorList>
    </citation>
    <scope>NUCLEOTIDE SEQUENCE [LARGE SCALE GENOMIC DNA]</scope>
    <source>
        <strain evidence="5 6">PYCC6329</strain>
    </source>
</reference>
<dbReference type="GO" id="GO:0008180">
    <property type="term" value="C:COP9 signalosome"/>
    <property type="evidence" value="ECO:0007669"/>
    <property type="project" value="UniProtKB-KW"/>
</dbReference>
<evidence type="ECO:0000256" key="1">
    <source>
        <dbReference type="ARBA" id="ARBA00008482"/>
    </source>
</evidence>
<dbReference type="Proteomes" id="UP001358614">
    <property type="component" value="Chromosome 1"/>
</dbReference>
<feature type="domain" description="PCI" evidence="4">
    <location>
        <begin position="1"/>
        <end position="156"/>
    </location>
</feature>
<keyword evidence="6" id="KW-1185">Reference proteome</keyword>
<dbReference type="AlphaFoldDB" id="A0AAX4KCP1"/>
<dbReference type="InterPro" id="IPR000717">
    <property type="entry name" value="PCI_dom"/>
</dbReference>
<dbReference type="KEGG" id="ker:91100431"/>
<evidence type="ECO:0000313" key="5">
    <source>
        <dbReference type="EMBL" id="WWD03573.1"/>
    </source>
</evidence>
<dbReference type="GeneID" id="91100431"/>
<dbReference type="EMBL" id="CP144089">
    <property type="protein sequence ID" value="WWD03573.1"/>
    <property type="molecule type" value="Genomic_DNA"/>
</dbReference>
<evidence type="ECO:0000259" key="4">
    <source>
        <dbReference type="PROSITE" id="PS50250"/>
    </source>
</evidence>
<evidence type="ECO:0000256" key="2">
    <source>
        <dbReference type="ARBA" id="ARBA00022790"/>
    </source>
</evidence>